<dbReference type="Proteomes" id="UP000028826">
    <property type="component" value="Unassembled WGS sequence"/>
</dbReference>
<organism evidence="1 2">
    <name type="scientific">Haematobacter massiliensis</name>
    <dbReference type="NCBI Taxonomy" id="195105"/>
    <lineage>
        <taxon>Bacteria</taxon>
        <taxon>Pseudomonadati</taxon>
        <taxon>Pseudomonadota</taxon>
        <taxon>Alphaproteobacteria</taxon>
        <taxon>Rhodobacterales</taxon>
        <taxon>Paracoccaceae</taxon>
        <taxon>Haematobacter</taxon>
    </lineage>
</organism>
<proteinExistence type="predicted"/>
<dbReference type="AlphaFoldDB" id="A0A086Y8S9"/>
<evidence type="ECO:0000313" key="2">
    <source>
        <dbReference type="Proteomes" id="UP000028826"/>
    </source>
</evidence>
<dbReference type="OrthoDB" id="564699at2"/>
<dbReference type="RefSeq" id="WP_051911015.1">
    <property type="nucleotide sequence ID" value="NZ_CP035510.1"/>
</dbReference>
<sequence>MLMTRHYATGTVSVPAGGTAVTGAGTGWAGAIRAGDVLWIAGITCRIASVNSATSVTLARPWPGPAASAAPYEVWLTPDDVLYGEATRQLIDMLDEGALSALSGVTMAADKVPYFDGPGTATTATLTTAARAILGLSGAAGAAKIPVVTGTGTAALRDIVGVAAQSGGVPTGALIETGSNSNGAYWRFAGGFQICIVGERAVSHNGADNNQLRGSWSYALPFSAVPAVFWSLNPSRQTAGNVDRARLANIWTEAFVTGVNLYALKQQSAAAWAAGDVLSGIDLVAVGRWHA</sequence>
<gene>
    <name evidence="1" type="ORF">CN97_12625</name>
</gene>
<keyword evidence="2" id="KW-1185">Reference proteome</keyword>
<evidence type="ECO:0000313" key="1">
    <source>
        <dbReference type="EMBL" id="KFI30679.1"/>
    </source>
</evidence>
<comment type="caution">
    <text evidence="1">The sequence shown here is derived from an EMBL/GenBank/DDBJ whole genome shotgun (WGS) entry which is preliminary data.</text>
</comment>
<name>A0A086Y8S9_9RHOB</name>
<reference evidence="1 2" key="1">
    <citation type="submission" date="2014-03" db="EMBL/GenBank/DDBJ databases">
        <title>Genome of Haematobacter massiliensis CCUG 47968.</title>
        <authorList>
            <person name="Wang D."/>
            <person name="Wang G."/>
        </authorList>
    </citation>
    <scope>NUCLEOTIDE SEQUENCE [LARGE SCALE GENOMIC DNA]</scope>
    <source>
        <strain evidence="1 2">CCUG 47968</strain>
    </source>
</reference>
<dbReference type="eggNOG" id="ENOG50334J4">
    <property type="taxonomic scope" value="Bacteria"/>
</dbReference>
<protein>
    <submittedName>
        <fullName evidence="1">Uncharacterized protein</fullName>
    </submittedName>
</protein>
<dbReference type="STRING" id="195105.CN97_12625"/>
<dbReference type="EMBL" id="JGYG01000003">
    <property type="protein sequence ID" value="KFI30679.1"/>
    <property type="molecule type" value="Genomic_DNA"/>
</dbReference>
<accession>A0A086Y8S9</accession>